<protein>
    <submittedName>
        <fullName evidence="2">Metal dependent phosphohydrolase</fullName>
    </submittedName>
</protein>
<keyword evidence="3" id="KW-1185">Reference proteome</keyword>
<dbReference type="InterPro" id="IPR037522">
    <property type="entry name" value="HD_GYP_dom"/>
</dbReference>
<dbReference type="HOGENOM" id="CLU_591653_0_0_3"/>
<dbReference type="RefSeq" id="WP_023171486.1">
    <property type="nucleotide sequence ID" value="NC_022600.1"/>
</dbReference>
<dbReference type="PANTHER" id="PTHR45228:SF1">
    <property type="entry name" value="CYCLIC DI-GMP PHOSPHODIESTERASE TM_0186"/>
    <property type="match status" value="1"/>
</dbReference>
<dbReference type="OrthoDB" id="9804747at2"/>
<dbReference type="Pfam" id="PF13487">
    <property type="entry name" value="HD_5"/>
    <property type="match status" value="1"/>
</dbReference>
<dbReference type="EMBL" id="CP003587">
    <property type="protein sequence ID" value="AGY56479.1"/>
    <property type="molecule type" value="Genomic_DNA"/>
</dbReference>
<dbReference type="Pfam" id="PF17150">
    <property type="entry name" value="CHASE6_C"/>
    <property type="match status" value="1"/>
</dbReference>
<dbReference type="SUPFAM" id="SSF109604">
    <property type="entry name" value="HD-domain/PDEase-like"/>
    <property type="match status" value="1"/>
</dbReference>
<dbReference type="PATRIC" id="fig|1183438.3.peg.233"/>
<dbReference type="STRING" id="1183438.GKIL_0232"/>
<dbReference type="PANTHER" id="PTHR45228">
    <property type="entry name" value="CYCLIC DI-GMP PHOSPHODIESTERASE TM_0186-RELATED"/>
    <property type="match status" value="1"/>
</dbReference>
<name>U5QFT7_GLOK1</name>
<dbReference type="AlphaFoldDB" id="U5QFT7"/>
<dbReference type="Pfam" id="PF10069">
    <property type="entry name" value="DICT"/>
    <property type="match status" value="1"/>
</dbReference>
<dbReference type="KEGG" id="glj:GKIL_0232"/>
<evidence type="ECO:0000259" key="1">
    <source>
        <dbReference type="PROSITE" id="PS51832"/>
    </source>
</evidence>
<organism evidence="2 3">
    <name type="scientific">Gloeobacter kilaueensis (strain ATCC BAA-2537 / CCAP 1431/1 / ULC 316 / JS1)</name>
    <dbReference type="NCBI Taxonomy" id="1183438"/>
    <lineage>
        <taxon>Bacteria</taxon>
        <taxon>Bacillati</taxon>
        <taxon>Cyanobacteriota</taxon>
        <taxon>Cyanophyceae</taxon>
        <taxon>Gloeobacterales</taxon>
        <taxon>Gloeobacteraceae</taxon>
        <taxon>Gloeobacter</taxon>
    </lineage>
</organism>
<dbReference type="GO" id="GO:0016787">
    <property type="term" value="F:hydrolase activity"/>
    <property type="evidence" value="ECO:0007669"/>
    <property type="project" value="UniProtKB-KW"/>
</dbReference>
<dbReference type="InterPro" id="IPR033415">
    <property type="entry name" value="CHASE6_C"/>
</dbReference>
<dbReference type="InterPro" id="IPR019278">
    <property type="entry name" value="DICT_dom"/>
</dbReference>
<feature type="domain" description="HD-GYP" evidence="1">
    <location>
        <begin position="238"/>
        <end position="430"/>
    </location>
</feature>
<evidence type="ECO:0000313" key="3">
    <source>
        <dbReference type="Proteomes" id="UP000017396"/>
    </source>
</evidence>
<evidence type="ECO:0000313" key="2">
    <source>
        <dbReference type="EMBL" id="AGY56479.1"/>
    </source>
</evidence>
<keyword evidence="2" id="KW-0378">Hydrolase</keyword>
<dbReference type="eggNOG" id="COG4250">
    <property type="taxonomic scope" value="Bacteria"/>
</dbReference>
<dbReference type="Gene3D" id="1.10.3210.10">
    <property type="entry name" value="Hypothetical protein af1432"/>
    <property type="match status" value="1"/>
</dbReference>
<sequence>MLKGSILYQLREQLGADPPSFGVYYKNTLVALCHALEDHILSCGSPPLVLTAFQRGKWYAQEAKRYRQIAQHSREILIMAVPDAGFLQPDNPANLLQLSLDEADPVAAEWHLLILAPNYAAMVMCQELSDRDYGEGNLPQQDLERKFYGFWTFEEPLVLQAVRIVLEHVRSYDPDLSERLKAQAEAIVREPAATRTDLSGVVARVVTYLQTSQQQLINLSKPAAPVWEAGSDRLGGNLTANRLQAFLRMAQRIDAGDPSNPDASLQVSNLVETLGQLMHLPFGRLRRLRLAALLHRIGLSEIPATLIDPDSPATYQAFAQAAQFGCELLRSMNELRTVARIVEHQCEWWDGSGAPEHLAGEEIPLESRILGLVSYFQEWLVPRGERPACTPAEALALCEAGAGSRWDPQLLEHLANLVRLMQAGILIEPGRPQVSTSQWLLLATDAPSTSAS</sequence>
<gene>
    <name evidence="2" type="ORF">GKIL_0232</name>
</gene>
<dbReference type="InterPro" id="IPR052020">
    <property type="entry name" value="Cyclic_di-GMP/3'3'-cGAMP_PDE"/>
</dbReference>
<dbReference type="PROSITE" id="PS51832">
    <property type="entry name" value="HD_GYP"/>
    <property type="match status" value="1"/>
</dbReference>
<reference evidence="2 3" key="1">
    <citation type="journal article" date="2013" name="PLoS ONE">
        <title>Cultivation and Complete Genome Sequencing of Gloeobacter kilaueensis sp. nov., from a Lava Cave in Kilauea Caldera, Hawai'i.</title>
        <authorList>
            <person name="Saw J.H."/>
            <person name="Schatz M."/>
            <person name="Brown M.V."/>
            <person name="Kunkel D.D."/>
            <person name="Foster J.S."/>
            <person name="Shick H."/>
            <person name="Christensen S."/>
            <person name="Hou S."/>
            <person name="Wan X."/>
            <person name="Donachie S.P."/>
        </authorList>
    </citation>
    <scope>NUCLEOTIDE SEQUENCE [LARGE SCALE GENOMIC DNA]</scope>
    <source>
        <strain evidence="3">JS</strain>
    </source>
</reference>
<dbReference type="Proteomes" id="UP000017396">
    <property type="component" value="Chromosome"/>
</dbReference>
<proteinExistence type="predicted"/>
<accession>U5QFT7</accession>
<dbReference type="eggNOG" id="COG2206">
    <property type="taxonomic scope" value="Bacteria"/>
</dbReference>